<accession>A0A015MC43</accession>
<organism evidence="3 4">
    <name type="scientific">Rhizophagus irregularis (strain DAOM 197198w)</name>
    <name type="common">Glomus intraradices</name>
    <dbReference type="NCBI Taxonomy" id="1432141"/>
    <lineage>
        <taxon>Eukaryota</taxon>
        <taxon>Fungi</taxon>
        <taxon>Fungi incertae sedis</taxon>
        <taxon>Mucoromycota</taxon>
        <taxon>Glomeromycotina</taxon>
        <taxon>Glomeromycetes</taxon>
        <taxon>Glomerales</taxon>
        <taxon>Glomeraceae</taxon>
        <taxon>Rhizophagus</taxon>
    </lineage>
</organism>
<dbReference type="Pfam" id="PF07707">
    <property type="entry name" value="BACK"/>
    <property type="match status" value="1"/>
</dbReference>
<dbReference type="SMART" id="SM00225">
    <property type="entry name" value="BTB"/>
    <property type="match status" value="1"/>
</dbReference>
<evidence type="ECO:0000259" key="2">
    <source>
        <dbReference type="PROSITE" id="PS51886"/>
    </source>
</evidence>
<name>A0A015MC43_RHIIW</name>
<feature type="domain" description="BTB" evidence="1">
    <location>
        <begin position="24"/>
        <end position="96"/>
    </location>
</feature>
<gene>
    <name evidence="3" type="ORF">RirG_143110</name>
</gene>
<dbReference type="AlphaFoldDB" id="A0A015MC43"/>
<dbReference type="SUPFAM" id="SSF54695">
    <property type="entry name" value="POZ domain"/>
    <property type="match status" value="1"/>
</dbReference>
<protein>
    <recommendedName>
        <fullName evidence="5">Kelch-like protein 17</fullName>
    </recommendedName>
</protein>
<evidence type="ECO:0000313" key="4">
    <source>
        <dbReference type="Proteomes" id="UP000022910"/>
    </source>
</evidence>
<sequence>MGYNKLLSKLAENILEILDDDEYYNITIEVGDDPNVRIFRAHMVILKYRSPYLRKILSTNKKIDGTLTSIKLPNILPETFQIVLRYIYGGEISLEEYDISDIIKILIAIKELGLEELIPCIETFLIKNKKNCMVQNFDLIYRISFENNSFQELQKYCIELISKEPNKIFNSPKFSSIPENLLITLIQNENIRVNEVQVWEHVIKWGLAQNPELSSDPKSCSKEDFNTLKNTLQHCIPFIRFRNLTSKEFSSKVLPYKKVLPKELYKKLLDYFLGNDSNQIISKNIDSKIITSQHAELISRWVDRLEITNKIPPLYNFELLFRGSRDGFTPSKFHEICDNKSRTITIFKVSGSSEILGGYNPIKWTSGGFSSTKNSFIFSFKNGYDTENCIISRVKNGVKAIYNSPCFLPSFGNDDLSSNGSVICCKRSKKSSYEKPIRETSNEDEIEEFEVFRIF</sequence>
<dbReference type="InterPro" id="IPR011333">
    <property type="entry name" value="SKP1/BTB/POZ_sf"/>
</dbReference>
<evidence type="ECO:0000313" key="3">
    <source>
        <dbReference type="EMBL" id="EXX64398.1"/>
    </source>
</evidence>
<dbReference type="Proteomes" id="UP000022910">
    <property type="component" value="Unassembled WGS sequence"/>
</dbReference>
<dbReference type="Gene3D" id="1.25.40.420">
    <property type="match status" value="1"/>
</dbReference>
<dbReference type="PROSITE" id="PS51886">
    <property type="entry name" value="TLDC"/>
    <property type="match status" value="1"/>
</dbReference>
<dbReference type="InterPro" id="IPR011705">
    <property type="entry name" value="BACK"/>
</dbReference>
<dbReference type="OrthoDB" id="2328402at2759"/>
<dbReference type="Gene3D" id="3.30.710.10">
    <property type="entry name" value="Potassium Channel Kv1.1, Chain A"/>
    <property type="match status" value="1"/>
</dbReference>
<reference evidence="3 4" key="1">
    <citation type="submission" date="2014-02" db="EMBL/GenBank/DDBJ databases">
        <title>Single nucleus genome sequencing reveals high similarity among nuclei of an endomycorrhizal fungus.</title>
        <authorList>
            <person name="Lin K."/>
            <person name="Geurts R."/>
            <person name="Zhang Z."/>
            <person name="Limpens E."/>
            <person name="Saunders D.G."/>
            <person name="Mu D."/>
            <person name="Pang E."/>
            <person name="Cao H."/>
            <person name="Cha H."/>
            <person name="Lin T."/>
            <person name="Zhou Q."/>
            <person name="Shang Y."/>
            <person name="Li Y."/>
            <person name="Ivanov S."/>
            <person name="Sharma T."/>
            <person name="Velzen R.V."/>
            <person name="Ruijter N.D."/>
            <person name="Aanen D.K."/>
            <person name="Win J."/>
            <person name="Kamoun S."/>
            <person name="Bisseling T."/>
            <person name="Huang S."/>
        </authorList>
    </citation>
    <scope>NUCLEOTIDE SEQUENCE [LARGE SCALE GENOMIC DNA]</scope>
    <source>
        <strain evidence="4">DAOM197198w</strain>
    </source>
</reference>
<dbReference type="InterPro" id="IPR052407">
    <property type="entry name" value="BTB_POZ_domain_cont_9"/>
</dbReference>
<dbReference type="PANTHER" id="PTHR46306:SF1">
    <property type="entry name" value="BTB_POZ DOMAIN-CONTAINING PROTEIN 9"/>
    <property type="match status" value="1"/>
</dbReference>
<dbReference type="CDD" id="cd18186">
    <property type="entry name" value="BTB_POZ_ZBTB_KLHL-like"/>
    <property type="match status" value="1"/>
</dbReference>
<dbReference type="InterPro" id="IPR006571">
    <property type="entry name" value="TLDc_dom"/>
</dbReference>
<dbReference type="PANTHER" id="PTHR46306">
    <property type="entry name" value="BTB/POZ DOMAIN-CONTAINING PROTEIN 9"/>
    <property type="match status" value="1"/>
</dbReference>
<proteinExistence type="predicted"/>
<comment type="caution">
    <text evidence="3">The sequence shown here is derived from an EMBL/GenBank/DDBJ whole genome shotgun (WGS) entry which is preliminary data.</text>
</comment>
<dbReference type="PROSITE" id="PS50097">
    <property type="entry name" value="BTB"/>
    <property type="match status" value="1"/>
</dbReference>
<dbReference type="Pfam" id="PF07534">
    <property type="entry name" value="TLD"/>
    <property type="match status" value="1"/>
</dbReference>
<dbReference type="EMBL" id="JEMT01023264">
    <property type="protein sequence ID" value="EXX64398.1"/>
    <property type="molecule type" value="Genomic_DNA"/>
</dbReference>
<dbReference type="Pfam" id="PF00651">
    <property type="entry name" value="BTB"/>
    <property type="match status" value="1"/>
</dbReference>
<dbReference type="InterPro" id="IPR000210">
    <property type="entry name" value="BTB/POZ_dom"/>
</dbReference>
<dbReference type="GO" id="GO:0005737">
    <property type="term" value="C:cytoplasm"/>
    <property type="evidence" value="ECO:0007669"/>
    <property type="project" value="TreeGrafter"/>
</dbReference>
<dbReference type="HOGENOM" id="CLU_021542_0_2_1"/>
<evidence type="ECO:0008006" key="5">
    <source>
        <dbReference type="Google" id="ProtNLM"/>
    </source>
</evidence>
<keyword evidence="4" id="KW-1185">Reference proteome</keyword>
<evidence type="ECO:0000259" key="1">
    <source>
        <dbReference type="PROSITE" id="PS50097"/>
    </source>
</evidence>
<feature type="domain" description="TLDc" evidence="2">
    <location>
        <begin position="288"/>
        <end position="455"/>
    </location>
</feature>